<proteinExistence type="predicted"/>
<name>A0A1L7WMF3_9HELO</name>
<dbReference type="Pfam" id="PF11790">
    <property type="entry name" value="Glyco_hydro_cc"/>
    <property type="match status" value="1"/>
</dbReference>
<dbReference type="Proteomes" id="UP000184330">
    <property type="component" value="Unassembled WGS sequence"/>
</dbReference>
<evidence type="ECO:0000259" key="3">
    <source>
        <dbReference type="Pfam" id="PF11790"/>
    </source>
</evidence>
<accession>A0A1L7WMF3</accession>
<organism evidence="4 5">
    <name type="scientific">Phialocephala subalpina</name>
    <dbReference type="NCBI Taxonomy" id="576137"/>
    <lineage>
        <taxon>Eukaryota</taxon>
        <taxon>Fungi</taxon>
        <taxon>Dikarya</taxon>
        <taxon>Ascomycota</taxon>
        <taxon>Pezizomycotina</taxon>
        <taxon>Leotiomycetes</taxon>
        <taxon>Helotiales</taxon>
        <taxon>Mollisiaceae</taxon>
        <taxon>Phialocephala</taxon>
        <taxon>Phialocephala fortinii species complex</taxon>
    </lineage>
</organism>
<reference evidence="4 5" key="1">
    <citation type="submission" date="2016-03" db="EMBL/GenBank/DDBJ databases">
        <authorList>
            <person name="Ploux O."/>
        </authorList>
    </citation>
    <scope>NUCLEOTIDE SEQUENCE [LARGE SCALE GENOMIC DNA]</scope>
    <source>
        <strain evidence="4 5">UAMH 11012</strain>
    </source>
</reference>
<dbReference type="PANTHER" id="PTHR34154">
    <property type="entry name" value="ALKALI-SENSITIVE LINKAGE PROTEIN 1"/>
    <property type="match status" value="1"/>
</dbReference>
<dbReference type="PANTHER" id="PTHR34154:SF10">
    <property type="entry name" value="ASL1-LIKE GLYCOSYL HYDROLASE CATALYTIC DOMAIN-CONTAINING PROTEIN"/>
    <property type="match status" value="1"/>
</dbReference>
<feature type="signal peptide" evidence="2">
    <location>
        <begin position="1"/>
        <end position="20"/>
    </location>
</feature>
<protein>
    <submittedName>
        <fullName evidence="4">Related to TIR2 Cold shock induced protein</fullName>
    </submittedName>
</protein>
<keyword evidence="5" id="KW-1185">Reference proteome</keyword>
<feature type="domain" description="Asl1-like glycosyl hydrolase catalytic" evidence="3">
    <location>
        <begin position="185"/>
        <end position="408"/>
    </location>
</feature>
<dbReference type="GO" id="GO:0009277">
    <property type="term" value="C:fungal-type cell wall"/>
    <property type="evidence" value="ECO:0007669"/>
    <property type="project" value="TreeGrafter"/>
</dbReference>
<dbReference type="InterPro" id="IPR024655">
    <property type="entry name" value="Asl1_glyco_hydro_catalytic"/>
</dbReference>
<dbReference type="InterPro" id="IPR017853">
    <property type="entry name" value="GH"/>
</dbReference>
<dbReference type="Gene3D" id="3.20.20.80">
    <property type="entry name" value="Glycosidases"/>
    <property type="match status" value="1"/>
</dbReference>
<evidence type="ECO:0000313" key="4">
    <source>
        <dbReference type="EMBL" id="CZR53937.1"/>
    </source>
</evidence>
<feature type="chain" id="PRO_5012792594" evidence="2">
    <location>
        <begin position="21"/>
        <end position="412"/>
    </location>
</feature>
<dbReference type="SUPFAM" id="SSF51445">
    <property type="entry name" value="(Trans)glycosidases"/>
    <property type="match status" value="1"/>
</dbReference>
<gene>
    <name evidence="4" type="ORF">PAC_03819</name>
</gene>
<dbReference type="OrthoDB" id="43654at2759"/>
<evidence type="ECO:0000256" key="2">
    <source>
        <dbReference type="SAM" id="SignalP"/>
    </source>
</evidence>
<dbReference type="InterPro" id="IPR053183">
    <property type="entry name" value="ASL1"/>
</dbReference>
<sequence length="412" mass="42245">MRYSNFAVLASSLLVKEVFAAPVQERAVYLDTDIVMVTEEVTVTEMPDGSYVTGVAQAIGTGTIDGTPVLQTESASAAPSATFTKAAPATTSSASSSLSSQAVFIQQTPATNIHTASSSAAPKPSTTSTSAVVEAPKSTSVAPVVTPTTLSTKASTTPVAATTKTSSAATVATSTTSSSSSKKRGLAYNDASLLSGFVSGSSQVSWAYNWGSTTSSIASGLEYIPMLWGLGSDNTATWSTVATEAIASGSTALLGFNEPDYSGQSNIGYADAATGWGEYMEPFAGKATLVSPAVTNGGSPMGLTWLENFIASCSSCTIDAVAIHWYNGGDAAAFKTYVADAYAAGGNKPLWITEFQASGTTDEQNSFLEEVIPFLDSSDMVAKYAYFMASDGILLSSGTTLSTLGNTFATFV</sequence>
<dbReference type="EMBL" id="FJOG01000004">
    <property type="protein sequence ID" value="CZR53937.1"/>
    <property type="molecule type" value="Genomic_DNA"/>
</dbReference>
<evidence type="ECO:0000256" key="1">
    <source>
        <dbReference type="SAM" id="MobiDB-lite"/>
    </source>
</evidence>
<keyword evidence="2" id="KW-0732">Signal</keyword>
<feature type="compositionally biased region" description="Low complexity" evidence="1">
    <location>
        <begin position="115"/>
        <end position="180"/>
    </location>
</feature>
<dbReference type="AlphaFoldDB" id="A0A1L7WMF3"/>
<dbReference type="GO" id="GO:0071966">
    <property type="term" value="P:fungal-type cell wall polysaccharide metabolic process"/>
    <property type="evidence" value="ECO:0007669"/>
    <property type="project" value="TreeGrafter"/>
</dbReference>
<evidence type="ECO:0000313" key="5">
    <source>
        <dbReference type="Proteomes" id="UP000184330"/>
    </source>
</evidence>
<dbReference type="STRING" id="576137.A0A1L7WMF3"/>
<feature type="region of interest" description="Disordered" evidence="1">
    <location>
        <begin position="114"/>
        <end position="182"/>
    </location>
</feature>